<dbReference type="SUPFAM" id="SSF49373">
    <property type="entry name" value="Invasin/intimin cell-adhesion fragments"/>
    <property type="match status" value="1"/>
</dbReference>
<dbReference type="InterPro" id="IPR003344">
    <property type="entry name" value="Big_1_dom"/>
</dbReference>
<evidence type="ECO:0000313" key="4">
    <source>
        <dbReference type="Proteomes" id="UP000198535"/>
    </source>
</evidence>
<dbReference type="SMART" id="SM00634">
    <property type="entry name" value="BID_1"/>
    <property type="match status" value="1"/>
</dbReference>
<accession>A0A1I4RU94</accession>
<comment type="similarity">
    <text evidence="1">Belongs to the intimin/invasin family.</text>
</comment>
<protein>
    <submittedName>
        <fullName evidence="3">PEF-CTERM protein sorting domain-containing protein</fullName>
    </submittedName>
</protein>
<sequence>MSCAYVHTYSLIDFEIAKSEGGIHMDLKDKITNIMTFFVCLAVLSSAFMLPADADENTPGTVTTPAFSISCEPVGPAVSSTTSLSPKVTETGKISISVDGLGTTGTGIIQVEKPAGATVRSAYMAAASLWGASAIVNGQVKIDDQNVNWDYFVHGDTYNHWADVTSLVKTKIDNAPAGRVDFTIIEDNSYNIDGTILVVIFDDPAQTADNTIVLLFGAQSPAGDTFNLLLADPVDTNNSGISMDMGVGISFSYQSGSAQYSIIDVNGKRLTSAAGGEDDGQPANGALITVGGLDDSNKNPVDPYQYSSIDPRLDDELYNILPFVKDGDDTITVYTKNPSGDDNIFFAYFDLKSTVAIVGEGIVLGPASTTDPLGNNNTVTAIIQDDAGNPVVSKEVTFEIVSGPHAGLVTTAFTDANGEATFTYLGISEGTDVIVASFINDQQETVSSNEVTKTWVNESNEDPNEIPEFPTIALPIAAIIGLAFIFQSRKEE</sequence>
<dbReference type="InterPro" id="IPR017474">
    <property type="entry name" value="PEF_CTERM_C"/>
</dbReference>
<evidence type="ECO:0000313" key="3">
    <source>
        <dbReference type="EMBL" id="SFM55817.1"/>
    </source>
</evidence>
<dbReference type="Gene3D" id="2.60.40.10">
    <property type="entry name" value="Immunoglobulins"/>
    <property type="match status" value="1"/>
</dbReference>
<dbReference type="InterPro" id="IPR013783">
    <property type="entry name" value="Ig-like_fold"/>
</dbReference>
<dbReference type="STRING" id="487685.SAMN04488696_1588"/>
<dbReference type="InterPro" id="IPR008964">
    <property type="entry name" value="Invasin/intimin_cell_adhesion"/>
</dbReference>
<organism evidence="3 4">
    <name type="scientific">Methanolobus profundi</name>
    <dbReference type="NCBI Taxonomy" id="487685"/>
    <lineage>
        <taxon>Archaea</taxon>
        <taxon>Methanobacteriati</taxon>
        <taxon>Methanobacteriota</taxon>
        <taxon>Stenosarchaea group</taxon>
        <taxon>Methanomicrobia</taxon>
        <taxon>Methanosarcinales</taxon>
        <taxon>Methanosarcinaceae</taxon>
        <taxon>Methanolobus</taxon>
    </lineage>
</organism>
<dbReference type="PROSITE" id="PS51127">
    <property type="entry name" value="BIG1"/>
    <property type="match status" value="1"/>
</dbReference>
<name>A0A1I4RU94_9EURY</name>
<dbReference type="AlphaFoldDB" id="A0A1I4RU94"/>
<keyword evidence="4" id="KW-1185">Reference proteome</keyword>
<dbReference type="NCBIfam" id="TIGR03024">
    <property type="entry name" value="arch_PEF_CTERM"/>
    <property type="match status" value="1"/>
</dbReference>
<dbReference type="Proteomes" id="UP000198535">
    <property type="component" value="Unassembled WGS sequence"/>
</dbReference>
<evidence type="ECO:0000256" key="1">
    <source>
        <dbReference type="ARBA" id="ARBA00010116"/>
    </source>
</evidence>
<dbReference type="Pfam" id="PF26596">
    <property type="entry name" value="PEF-CTERM_ARCH"/>
    <property type="match status" value="1"/>
</dbReference>
<feature type="domain" description="Big-1" evidence="2">
    <location>
        <begin position="361"/>
        <end position="456"/>
    </location>
</feature>
<evidence type="ECO:0000259" key="2">
    <source>
        <dbReference type="PROSITE" id="PS51127"/>
    </source>
</evidence>
<gene>
    <name evidence="3" type="ORF">SAMN04488696_1588</name>
</gene>
<dbReference type="EMBL" id="FOUJ01000003">
    <property type="protein sequence ID" value="SFM55817.1"/>
    <property type="molecule type" value="Genomic_DNA"/>
</dbReference>
<reference evidence="4" key="1">
    <citation type="submission" date="2016-10" db="EMBL/GenBank/DDBJ databases">
        <authorList>
            <person name="Varghese N."/>
            <person name="Submissions S."/>
        </authorList>
    </citation>
    <scope>NUCLEOTIDE SEQUENCE [LARGE SCALE GENOMIC DNA]</scope>
    <source>
        <strain evidence="4">Mob M</strain>
    </source>
</reference>
<proteinExistence type="inferred from homology"/>